<dbReference type="HOGENOM" id="CLU_2734113_0_0_9"/>
<comment type="caution">
    <text evidence="1">The sequence shown here is derived from an EMBL/GenBank/DDBJ whole genome shotgun (WGS) entry which is preliminary data.</text>
</comment>
<dbReference type="AlphaFoldDB" id="G9YS03"/>
<gene>
    <name evidence="1" type="ORF">HMPREF0372_02308</name>
</gene>
<name>G9YS03_FLAPL</name>
<evidence type="ECO:0000313" key="2">
    <source>
        <dbReference type="Proteomes" id="UP000004459"/>
    </source>
</evidence>
<proteinExistence type="predicted"/>
<organism evidence="1 2">
    <name type="scientific">Flavonifractor plautii ATCC 29863</name>
    <dbReference type="NCBI Taxonomy" id="411475"/>
    <lineage>
        <taxon>Bacteria</taxon>
        <taxon>Bacillati</taxon>
        <taxon>Bacillota</taxon>
        <taxon>Clostridia</taxon>
        <taxon>Eubacteriales</taxon>
        <taxon>Oscillospiraceae</taxon>
        <taxon>Flavonifractor</taxon>
    </lineage>
</organism>
<evidence type="ECO:0000313" key="1">
    <source>
        <dbReference type="EMBL" id="EHM47954.1"/>
    </source>
</evidence>
<reference evidence="1 2" key="1">
    <citation type="submission" date="2011-08" db="EMBL/GenBank/DDBJ databases">
        <authorList>
            <person name="Weinstock G."/>
            <person name="Sodergren E."/>
            <person name="Clifton S."/>
            <person name="Fulton L."/>
            <person name="Fulton B."/>
            <person name="Courtney L."/>
            <person name="Fronick C."/>
            <person name="Harrison M."/>
            <person name="Strong C."/>
            <person name="Farmer C."/>
            <person name="Delahaunty K."/>
            <person name="Markovic C."/>
            <person name="Hall O."/>
            <person name="Minx P."/>
            <person name="Tomlinson C."/>
            <person name="Mitreva M."/>
            <person name="Hou S."/>
            <person name="Chen J."/>
            <person name="Wollam A."/>
            <person name="Pepin K.H."/>
            <person name="Johnson M."/>
            <person name="Bhonagiri V."/>
            <person name="Zhang X."/>
            <person name="Suruliraj S."/>
            <person name="Warren W."/>
            <person name="Chinwalla A."/>
            <person name="Mardis E.R."/>
            <person name="Wilson R.K."/>
        </authorList>
    </citation>
    <scope>NUCLEOTIDE SEQUENCE [LARGE SCALE GENOMIC DNA]</scope>
    <source>
        <strain evidence="1 2">ATCC 29863</strain>
    </source>
</reference>
<protein>
    <submittedName>
        <fullName evidence="1">Uncharacterized protein</fullName>
    </submittedName>
</protein>
<dbReference type="Proteomes" id="UP000004459">
    <property type="component" value="Unassembled WGS sequence"/>
</dbReference>
<accession>G9YS03</accession>
<dbReference type="EMBL" id="AGCK01000192">
    <property type="protein sequence ID" value="EHM47954.1"/>
    <property type="molecule type" value="Genomic_DNA"/>
</dbReference>
<sequence length="71" mass="8145">MMHLPLPTAEAAKQKLRRFPVETAELLFHICPLRRPVTGGGLWKLRVMESLLRAGSVRKVSGWPVPEQHYR</sequence>